<name>A0A8X6X9K8_9ARAC</name>
<dbReference type="InterPro" id="IPR051717">
    <property type="entry name" value="MFS_MFSD6"/>
</dbReference>
<feature type="transmembrane region" description="Helical" evidence="1">
    <location>
        <begin position="240"/>
        <end position="259"/>
    </location>
</feature>
<keyword evidence="1" id="KW-0812">Transmembrane</keyword>
<feature type="transmembrane region" description="Helical" evidence="1">
    <location>
        <begin position="190"/>
        <end position="212"/>
    </location>
</feature>
<dbReference type="PANTHER" id="PTHR16172">
    <property type="entry name" value="MAJOR FACILITATOR SUPERFAMILY DOMAIN-CONTAINING PROTEIN 6-LIKE"/>
    <property type="match status" value="1"/>
</dbReference>
<reference evidence="2" key="1">
    <citation type="submission" date="2020-08" db="EMBL/GenBank/DDBJ databases">
        <title>Multicomponent nature underlies the extraordinary mechanical properties of spider dragline silk.</title>
        <authorList>
            <person name="Kono N."/>
            <person name="Nakamura H."/>
            <person name="Mori M."/>
            <person name="Yoshida Y."/>
            <person name="Ohtoshi R."/>
            <person name="Malay A.D."/>
            <person name="Moran D.A.P."/>
            <person name="Tomita M."/>
            <person name="Numata K."/>
            <person name="Arakawa K."/>
        </authorList>
    </citation>
    <scope>NUCLEOTIDE SEQUENCE</scope>
</reference>
<dbReference type="AlphaFoldDB" id="A0A8X6X9K8"/>
<evidence type="ECO:0000313" key="2">
    <source>
        <dbReference type="EMBL" id="GFY49348.1"/>
    </source>
</evidence>
<comment type="caution">
    <text evidence="2">The sequence shown here is derived from an EMBL/GenBank/DDBJ whole genome shotgun (WGS) entry which is preliminary data.</text>
</comment>
<feature type="transmembrane region" description="Helical" evidence="1">
    <location>
        <begin position="120"/>
        <end position="142"/>
    </location>
</feature>
<dbReference type="InterPro" id="IPR036259">
    <property type="entry name" value="MFS_trans_sf"/>
</dbReference>
<evidence type="ECO:0000256" key="1">
    <source>
        <dbReference type="SAM" id="Phobius"/>
    </source>
</evidence>
<keyword evidence="3" id="KW-1185">Reference proteome</keyword>
<dbReference type="SUPFAM" id="SSF103473">
    <property type="entry name" value="MFS general substrate transporter"/>
    <property type="match status" value="1"/>
</dbReference>
<dbReference type="Gene3D" id="1.20.1250.20">
    <property type="entry name" value="MFS general substrate transporter like domains"/>
    <property type="match status" value="1"/>
</dbReference>
<evidence type="ECO:0000313" key="3">
    <source>
        <dbReference type="Proteomes" id="UP000886998"/>
    </source>
</evidence>
<evidence type="ECO:0008006" key="4">
    <source>
        <dbReference type="Google" id="ProtNLM"/>
    </source>
</evidence>
<gene>
    <name evidence="2" type="ORF">TNIN_255741</name>
</gene>
<keyword evidence="1" id="KW-0472">Membrane</keyword>
<dbReference type="Proteomes" id="UP000886998">
    <property type="component" value="Unassembled WGS sequence"/>
</dbReference>
<sequence length="280" mass="31823">MAEEPNGRGFQCPEKFDGEVKERKIFFPLPCSIDHNQEFDGDSRTLDINVFNGCKLSINKTFLPVKAALFCWFAAGNIEDVYLPVFLKLKGFSLVHLSLFSAIIDLTYEHNNDFGRQRVWSILGSFCGPPIAGFLLHGINITGNEKRYTMAFITTIVFTLLSALSLWQVKTKLYKPSAKMWRKALVLGKKLEVGSLSSLMVMGFFMVFVPFWRWPKYFTGKVITTTVGGYLMSEYGGRTAFRVLGSIALTYAIVYGSYLRMDHVRKKKRTIQSESSKEHI</sequence>
<keyword evidence="1" id="KW-1133">Transmembrane helix</keyword>
<protein>
    <recommendedName>
        <fullName evidence="4">Major facilitator superfamily associated domain-containing protein</fullName>
    </recommendedName>
</protein>
<dbReference type="GO" id="GO:0016020">
    <property type="term" value="C:membrane"/>
    <property type="evidence" value="ECO:0007669"/>
    <property type="project" value="TreeGrafter"/>
</dbReference>
<dbReference type="PANTHER" id="PTHR16172:SF41">
    <property type="entry name" value="MAJOR FACILITATOR SUPERFAMILY DOMAIN-CONTAINING PROTEIN 6-LIKE"/>
    <property type="match status" value="1"/>
</dbReference>
<organism evidence="2 3">
    <name type="scientific">Trichonephila inaurata madagascariensis</name>
    <dbReference type="NCBI Taxonomy" id="2747483"/>
    <lineage>
        <taxon>Eukaryota</taxon>
        <taxon>Metazoa</taxon>
        <taxon>Ecdysozoa</taxon>
        <taxon>Arthropoda</taxon>
        <taxon>Chelicerata</taxon>
        <taxon>Arachnida</taxon>
        <taxon>Araneae</taxon>
        <taxon>Araneomorphae</taxon>
        <taxon>Entelegynae</taxon>
        <taxon>Araneoidea</taxon>
        <taxon>Nephilidae</taxon>
        <taxon>Trichonephila</taxon>
        <taxon>Trichonephila inaurata</taxon>
    </lineage>
</organism>
<proteinExistence type="predicted"/>
<accession>A0A8X6X9K8</accession>
<dbReference type="EMBL" id="BMAV01006974">
    <property type="protein sequence ID" value="GFY49348.1"/>
    <property type="molecule type" value="Genomic_DNA"/>
</dbReference>
<feature type="transmembrane region" description="Helical" evidence="1">
    <location>
        <begin position="148"/>
        <end position="169"/>
    </location>
</feature>